<comment type="caution">
    <text evidence="2">The sequence shown here is derived from an EMBL/GenBank/DDBJ whole genome shotgun (WGS) entry which is preliminary data.</text>
</comment>
<sequence length="89" mass="9401">MSALALLLPPLLLTLMLALGRYEERMLGSPPGRREPARHRRHLRLVRDTGPDDGSPAEAGRAAGARTAEARADGARGRAAADGGERHAA</sequence>
<dbReference type="RefSeq" id="WP_197992626.1">
    <property type="nucleotide sequence ID" value="NZ_JACYXC010000002.1"/>
</dbReference>
<feature type="region of interest" description="Disordered" evidence="1">
    <location>
        <begin position="26"/>
        <end position="89"/>
    </location>
</feature>
<dbReference type="EMBL" id="JACYXC010000002">
    <property type="protein sequence ID" value="MBH5338718.1"/>
    <property type="molecule type" value="Genomic_DNA"/>
</dbReference>
<gene>
    <name evidence="2" type="ORF">IHE55_29640</name>
</gene>
<evidence type="ECO:0000313" key="3">
    <source>
        <dbReference type="Proteomes" id="UP000807371"/>
    </source>
</evidence>
<proteinExistence type="predicted"/>
<reference evidence="2 3" key="1">
    <citation type="submission" date="2020-09" db="EMBL/GenBank/DDBJ databases">
        <title>Biosynthesis of the nuclear factor of activated T cells inhibitor NFAT-133 and its congeners in Streptomyces pactum.</title>
        <authorList>
            <person name="Zhou W."/>
            <person name="Posri P."/>
            <person name="Abugrain M.E."/>
            <person name="Weisberg A.J."/>
            <person name="Chang J.H."/>
            <person name="Mahmud T."/>
        </authorList>
    </citation>
    <scope>NUCLEOTIDE SEQUENCE [LARGE SCALE GENOMIC DNA]</scope>
    <source>
        <strain evidence="2 3">ATCC 27456</strain>
    </source>
</reference>
<protein>
    <recommendedName>
        <fullName evidence="4">Secreted protein</fullName>
    </recommendedName>
</protein>
<name>A0ABS0NU65_9ACTN</name>
<evidence type="ECO:0008006" key="4">
    <source>
        <dbReference type="Google" id="ProtNLM"/>
    </source>
</evidence>
<keyword evidence="3" id="KW-1185">Reference proteome</keyword>
<organism evidence="2 3">
    <name type="scientific">Streptomyces pactum</name>
    <dbReference type="NCBI Taxonomy" id="68249"/>
    <lineage>
        <taxon>Bacteria</taxon>
        <taxon>Bacillati</taxon>
        <taxon>Actinomycetota</taxon>
        <taxon>Actinomycetes</taxon>
        <taxon>Kitasatosporales</taxon>
        <taxon>Streptomycetaceae</taxon>
        <taxon>Streptomyces</taxon>
    </lineage>
</organism>
<feature type="compositionally biased region" description="Low complexity" evidence="1">
    <location>
        <begin position="57"/>
        <end position="67"/>
    </location>
</feature>
<dbReference type="Proteomes" id="UP000807371">
    <property type="component" value="Unassembled WGS sequence"/>
</dbReference>
<evidence type="ECO:0000256" key="1">
    <source>
        <dbReference type="SAM" id="MobiDB-lite"/>
    </source>
</evidence>
<accession>A0ABS0NU65</accession>
<evidence type="ECO:0000313" key="2">
    <source>
        <dbReference type="EMBL" id="MBH5338718.1"/>
    </source>
</evidence>